<dbReference type="RefSeq" id="WP_177191812.1">
    <property type="nucleotide sequence ID" value="NZ_FOXQ01000002.1"/>
</dbReference>
<name>A0A1I5T9I3_9BACT</name>
<dbReference type="EMBL" id="FOXQ01000002">
    <property type="protein sequence ID" value="SFP79700.1"/>
    <property type="molecule type" value="Genomic_DNA"/>
</dbReference>
<sequence length="76" mass="8153">MDNLIYSYTANTNQLDHIADAVAAANYSTDIDNQSSGNYNYDAIVVILQKMCRPALPISVGRYMARSTALPGAAAP</sequence>
<proteinExistence type="predicted"/>
<accession>A0A1I5T9I3</accession>
<protein>
    <submittedName>
        <fullName evidence="1">Uncharacterized protein</fullName>
    </submittedName>
</protein>
<evidence type="ECO:0000313" key="2">
    <source>
        <dbReference type="Proteomes" id="UP000199031"/>
    </source>
</evidence>
<dbReference type="Proteomes" id="UP000199031">
    <property type="component" value="Unassembled WGS sequence"/>
</dbReference>
<evidence type="ECO:0000313" key="1">
    <source>
        <dbReference type="EMBL" id="SFP79700.1"/>
    </source>
</evidence>
<dbReference type="STRING" id="1465490.SAMN05444277_1022"/>
<reference evidence="1 2" key="1">
    <citation type="submission" date="2016-10" db="EMBL/GenBank/DDBJ databases">
        <authorList>
            <person name="de Groot N.N."/>
        </authorList>
    </citation>
    <scope>NUCLEOTIDE SEQUENCE [LARGE SCALE GENOMIC DNA]</scope>
    <source>
        <strain evidence="1 2">DSM 28286</strain>
    </source>
</reference>
<keyword evidence="2" id="KW-1185">Reference proteome</keyword>
<dbReference type="AlphaFoldDB" id="A0A1I5T9I3"/>
<gene>
    <name evidence="1" type="ORF">SAMN05444277_1022</name>
</gene>
<organism evidence="1 2">
    <name type="scientific">Parafilimonas terrae</name>
    <dbReference type="NCBI Taxonomy" id="1465490"/>
    <lineage>
        <taxon>Bacteria</taxon>
        <taxon>Pseudomonadati</taxon>
        <taxon>Bacteroidota</taxon>
        <taxon>Chitinophagia</taxon>
        <taxon>Chitinophagales</taxon>
        <taxon>Chitinophagaceae</taxon>
        <taxon>Parafilimonas</taxon>
    </lineage>
</organism>